<keyword evidence="5" id="KW-0067">ATP-binding</keyword>
<name>A0A9P1C473_9DINO</name>
<dbReference type="Gene3D" id="3.40.50.300">
    <property type="entry name" value="P-loop containing nucleotide triphosphate hydrolases"/>
    <property type="match status" value="2"/>
</dbReference>
<keyword evidence="6" id="KW-0862">Zinc</keyword>
<comment type="caution">
    <text evidence="9">The sequence shown here is derived from an EMBL/GenBank/DDBJ whole genome shotgun (WGS) entry which is preliminary data.</text>
</comment>
<evidence type="ECO:0000256" key="4">
    <source>
        <dbReference type="ARBA" id="ARBA00022806"/>
    </source>
</evidence>
<dbReference type="InterPro" id="IPR001878">
    <property type="entry name" value="Znf_CCHC"/>
</dbReference>
<keyword evidence="11" id="KW-1185">Reference proteome</keyword>
<keyword evidence="6" id="KW-0863">Zinc-finger</keyword>
<dbReference type="InterPro" id="IPR050534">
    <property type="entry name" value="Coronavir_polyprotein_1ab"/>
</dbReference>
<dbReference type="SUPFAM" id="SSF52540">
    <property type="entry name" value="P-loop containing nucleoside triphosphate hydrolases"/>
    <property type="match status" value="1"/>
</dbReference>
<dbReference type="EMBL" id="CAMXCT010000868">
    <property type="protein sequence ID" value="CAI3984175.1"/>
    <property type="molecule type" value="Genomic_DNA"/>
</dbReference>
<keyword evidence="3" id="KW-0378">Hydrolase</keyword>
<reference evidence="10 11" key="2">
    <citation type="submission" date="2024-05" db="EMBL/GenBank/DDBJ databases">
        <authorList>
            <person name="Chen Y."/>
            <person name="Shah S."/>
            <person name="Dougan E. K."/>
            <person name="Thang M."/>
            <person name="Chan C."/>
        </authorList>
    </citation>
    <scope>NUCLEOTIDE SEQUENCE [LARGE SCALE GENOMIC DNA]</scope>
</reference>
<accession>A0A9P1C473</accession>
<dbReference type="InterPro" id="IPR041677">
    <property type="entry name" value="DNA2/NAM7_AAA_11"/>
</dbReference>
<dbReference type="Pfam" id="PF13086">
    <property type="entry name" value="AAA_11"/>
    <property type="match status" value="1"/>
</dbReference>
<dbReference type="InterPro" id="IPR041679">
    <property type="entry name" value="DNA2/NAM7-like_C"/>
</dbReference>
<evidence type="ECO:0000259" key="8">
    <source>
        <dbReference type="PROSITE" id="PS50158"/>
    </source>
</evidence>
<keyword evidence="2" id="KW-0547">Nucleotide-binding</keyword>
<comment type="similarity">
    <text evidence="1">Belongs to the DNA2/NAM7 helicase family.</text>
</comment>
<organism evidence="9">
    <name type="scientific">Cladocopium goreaui</name>
    <dbReference type="NCBI Taxonomy" id="2562237"/>
    <lineage>
        <taxon>Eukaryota</taxon>
        <taxon>Sar</taxon>
        <taxon>Alveolata</taxon>
        <taxon>Dinophyceae</taxon>
        <taxon>Suessiales</taxon>
        <taxon>Symbiodiniaceae</taxon>
        <taxon>Cladocopium</taxon>
    </lineage>
</organism>
<reference evidence="9" key="1">
    <citation type="submission" date="2022-10" db="EMBL/GenBank/DDBJ databases">
        <authorList>
            <person name="Chen Y."/>
            <person name="Dougan E. K."/>
            <person name="Chan C."/>
            <person name="Rhodes N."/>
            <person name="Thang M."/>
        </authorList>
    </citation>
    <scope>NUCLEOTIDE SEQUENCE</scope>
</reference>
<dbReference type="GO" id="GO:0005524">
    <property type="term" value="F:ATP binding"/>
    <property type="evidence" value="ECO:0007669"/>
    <property type="project" value="UniProtKB-KW"/>
</dbReference>
<dbReference type="Proteomes" id="UP001152797">
    <property type="component" value="Unassembled WGS sequence"/>
</dbReference>
<feature type="domain" description="CCHC-type" evidence="8">
    <location>
        <begin position="938"/>
        <end position="954"/>
    </location>
</feature>
<evidence type="ECO:0000256" key="6">
    <source>
        <dbReference type="PROSITE-ProRule" id="PRU00047"/>
    </source>
</evidence>
<proteinExistence type="inferred from homology"/>
<gene>
    <name evidence="9" type="ORF">C1SCF055_LOCUS11724</name>
</gene>
<evidence type="ECO:0000256" key="3">
    <source>
        <dbReference type="ARBA" id="ARBA00022801"/>
    </source>
</evidence>
<dbReference type="PANTHER" id="PTHR43788:SF13">
    <property type="entry name" value="REGULATOR OF NONSENSE TRANSCRIPTS 1"/>
    <property type="match status" value="1"/>
</dbReference>
<dbReference type="PANTHER" id="PTHR43788">
    <property type="entry name" value="DNA2/NAM7 HELICASE FAMILY MEMBER"/>
    <property type="match status" value="1"/>
</dbReference>
<dbReference type="InterPro" id="IPR027417">
    <property type="entry name" value="P-loop_NTPase"/>
</dbReference>
<dbReference type="GO" id="GO:0008270">
    <property type="term" value="F:zinc ion binding"/>
    <property type="evidence" value="ECO:0007669"/>
    <property type="project" value="UniProtKB-KW"/>
</dbReference>
<dbReference type="EMBL" id="CAMXCT030000868">
    <property type="protein sequence ID" value="CAL4771487.1"/>
    <property type="molecule type" value="Genomic_DNA"/>
</dbReference>
<dbReference type="GO" id="GO:0003676">
    <property type="term" value="F:nucleic acid binding"/>
    <property type="evidence" value="ECO:0007669"/>
    <property type="project" value="InterPro"/>
</dbReference>
<feature type="region of interest" description="Disordered" evidence="7">
    <location>
        <begin position="1326"/>
        <end position="1347"/>
    </location>
</feature>
<dbReference type="GO" id="GO:0016787">
    <property type="term" value="F:hydrolase activity"/>
    <property type="evidence" value="ECO:0007669"/>
    <property type="project" value="UniProtKB-KW"/>
</dbReference>
<evidence type="ECO:0000256" key="2">
    <source>
        <dbReference type="ARBA" id="ARBA00022741"/>
    </source>
</evidence>
<dbReference type="OrthoDB" id="6513042at2759"/>
<dbReference type="PROSITE" id="PS50158">
    <property type="entry name" value="ZF_CCHC"/>
    <property type="match status" value="1"/>
</dbReference>
<dbReference type="Pfam" id="PF13087">
    <property type="entry name" value="AAA_12"/>
    <property type="match status" value="1"/>
</dbReference>
<evidence type="ECO:0000313" key="10">
    <source>
        <dbReference type="EMBL" id="CAL4771487.1"/>
    </source>
</evidence>
<keyword evidence="4" id="KW-0347">Helicase</keyword>
<evidence type="ECO:0000313" key="11">
    <source>
        <dbReference type="Proteomes" id="UP001152797"/>
    </source>
</evidence>
<evidence type="ECO:0000256" key="1">
    <source>
        <dbReference type="ARBA" id="ARBA00007913"/>
    </source>
</evidence>
<protein>
    <recommendedName>
        <fullName evidence="8">CCHC-type domain-containing protein</fullName>
    </recommendedName>
</protein>
<evidence type="ECO:0000256" key="5">
    <source>
        <dbReference type="ARBA" id="ARBA00022840"/>
    </source>
</evidence>
<dbReference type="EMBL" id="CAMXCT020000868">
    <property type="protein sequence ID" value="CAL1137550.1"/>
    <property type="molecule type" value="Genomic_DNA"/>
</dbReference>
<feature type="region of interest" description="Disordered" evidence="7">
    <location>
        <begin position="898"/>
        <end position="929"/>
    </location>
</feature>
<keyword evidence="6" id="KW-0479">Metal-binding</keyword>
<evidence type="ECO:0000313" key="9">
    <source>
        <dbReference type="EMBL" id="CAI3984175.1"/>
    </source>
</evidence>
<evidence type="ECO:0000256" key="7">
    <source>
        <dbReference type="SAM" id="MobiDB-lite"/>
    </source>
</evidence>
<dbReference type="GO" id="GO:0043139">
    <property type="term" value="F:5'-3' DNA helicase activity"/>
    <property type="evidence" value="ECO:0007669"/>
    <property type="project" value="TreeGrafter"/>
</dbReference>
<sequence length="1368" mass="151226">MNTARCSPGLRCAGSFFGDLGIGVHQLLSKERRKYFCGVLTAVVVTLVALVSCQGEDVSLKTRGTQTKPLLLSIRSKICLLFSPLTTQFAKDSFHRICMSFCRNLPQHRSLAAHVLNLMEVVREAQFASSTELSLQRDFLSMALLTQLLVVWASDRIKGQTWEAHMKTSEEKPKTDSTKLFLPSFVECEGVGVTLNLGDKQHSFAEGDLFSLEPLVSGGALLSTQVAQSTYQGLQRRQQNGFWVEPVAVGVFTEFKPEIKATVAPSQMTGSISKMLQGLDVNQVRWLLRPIPPLATVDLCWKAVSGKWEKRTGGRPSFKTGPHFQSLNSRQRDAYQDALRRQVSLVSGPPGTGKTRFIATLTQDVLAQSPPGPVLLLSETNFAADNLLTAVQKIKEVQVLRLGAAERTAARAWELKTKAERESKQHGQKFFAYRKELLKDVEVVCSTCVRAASFPKELKENHPMLVVDEASQVTGPVLLASVFRRCAKLVLVGDEQQLGPVCALDTEILQRLKQLLPPGLGPAESAFSWLLQNQMTSVMLTEQHRMHPKLAEFPSNHFYQGQLVNAIATSERSLVKGIDWPAFPVKFVDTSQEDAQEQSVGTSWKNVREAEQFALYRDQLLDENRGASQLPWTLIAVAGALVGAQGTGGTLMDTQEIFTDQGGLADGLGASATTLAEEQSEQDAWTREWTADEWREWNARRWGAPYAPHSEPWWDSNTDVLLRRGSEKILKSMDCELQSKLDHLTDAELQGQDYLRVIFFVMDVLAGEAQFTAAARFVNLPDDLKAFMMEEQGGLSKQNLQNLRVLTGGASNFSSVVRALQVLGVDDEPLLKANSSGRTYLTNKEVPADYTISHDETFDSEDDEVPDETEINAWTRSMALNYLADWEEKRRRTWAENNALKKAQKKDRRHFETPSSRPPRPPQHKGPLHTAQLKAITRCARCGMKGHWKEECTNPYKAKGEKSQTSKVAGGSPSAFVFLGMSAVSKDDGSYAGWGSYFNFLEIPPGYAIVDPGASQDLIGYKSYQRLRSELAKHGLKAVRLEQPPPPATGIGGQAKPLFLALAPCFSGGHPGVVRVTVIEEDVPHLLSLGLLEHTKSVIDTENKIHFSALMKLLESGHRVLSVTEGAKQFEVPPQVLAEYGLSPDSFHFNDSERGVAYMIFDPVLFQRASHPAMQSLIPAQPVEVVLDDFEAPARVKGPIQFEDADAGNAWGATKMADGGSASYARRNSPSNHSGLKTLDLHPRRLRRHWPLLQPPLRKTVTQIKKAAGYLAKASKPAQYVSHQEMKELMQEQVNQISSGVAAALGPLVQSQQMLQHQLANTVMASSAAPSSGVPQQPQQMPVAPQSFNLWEEDDTEMVNPNAWDLRQ</sequence>